<feature type="domain" description="Amino acid transporter transmembrane" evidence="8">
    <location>
        <begin position="31"/>
        <end position="334"/>
    </location>
</feature>
<keyword evidence="5 7" id="KW-0472">Membrane</keyword>
<evidence type="ECO:0000256" key="2">
    <source>
        <dbReference type="ARBA" id="ARBA00022692"/>
    </source>
</evidence>
<evidence type="ECO:0000256" key="7">
    <source>
        <dbReference type="SAM" id="Phobius"/>
    </source>
</evidence>
<accession>A0AAW2JAD7</accession>
<keyword evidence="3" id="KW-0813">Transport</keyword>
<evidence type="ECO:0000256" key="4">
    <source>
        <dbReference type="ARBA" id="ARBA00022989"/>
    </source>
</evidence>
<dbReference type="PANTHER" id="PTHR22950">
    <property type="entry name" value="AMINO ACID TRANSPORTER"/>
    <property type="match status" value="1"/>
</dbReference>
<sequence>MPFSDPKYRRSQKATPLLPKDRGGAGGEFDGASFTGAVFNLSTTIVGAGIMALPATLKQLGAIPGLITILLAGMLTEKSIEIILRFSKAAKTGSYSGLAADAFSGAGRNILQLCIVMNNVGMLVVYMIIIGDVLSETWSQGVHHTGVMKEWFGLHWWTTRSSILLLTTIFIFAPLISFKRVDSLRYTSALSVILAVVFVVIIAGIAIAKLISGSIGMPKLLPDLVSQASFWQLFTTVPILVTAYICHHNKNELKDPSQMKSIVRTSITLCTSVYVATSFFGFLLFGNETMDDVLANFDGELGIPFSSLLNDIVRVSYAIHLMLVFPIVFYSLRLNVAATVSVGFIFPAAIALRCRNKILLLDMKSSQRIHGIATKNDRVVSWIMILLAVSSSTVAICSDIYGLVSGSEGAEA</sequence>
<comment type="subcellular location">
    <subcellularLocation>
        <location evidence="1">Membrane</location>
        <topology evidence="1">Multi-pass membrane protein</topology>
    </subcellularLocation>
</comment>
<evidence type="ECO:0000313" key="9">
    <source>
        <dbReference type="EMBL" id="KAL0291244.1"/>
    </source>
</evidence>
<protein>
    <submittedName>
        <fullName evidence="9">Amino acid transporter AVT6A</fullName>
    </submittedName>
</protein>
<feature type="transmembrane region" description="Helical" evidence="7">
    <location>
        <begin position="113"/>
        <end position="134"/>
    </location>
</feature>
<keyword evidence="4 7" id="KW-1133">Transmembrane helix</keyword>
<evidence type="ECO:0000256" key="3">
    <source>
        <dbReference type="ARBA" id="ARBA00022970"/>
    </source>
</evidence>
<feature type="transmembrane region" description="Helical" evidence="7">
    <location>
        <begin position="379"/>
        <end position="404"/>
    </location>
</feature>
<evidence type="ECO:0000256" key="5">
    <source>
        <dbReference type="ARBA" id="ARBA00023136"/>
    </source>
</evidence>
<name>A0AAW2JAD7_9LAMI</name>
<proteinExistence type="predicted"/>
<dbReference type="GO" id="GO:0031090">
    <property type="term" value="C:organelle membrane"/>
    <property type="evidence" value="ECO:0007669"/>
    <property type="project" value="UniProtKB-ARBA"/>
</dbReference>
<dbReference type="GO" id="GO:0015179">
    <property type="term" value="F:L-amino acid transmembrane transporter activity"/>
    <property type="evidence" value="ECO:0007669"/>
    <property type="project" value="TreeGrafter"/>
</dbReference>
<evidence type="ECO:0000256" key="6">
    <source>
        <dbReference type="SAM" id="MobiDB-lite"/>
    </source>
</evidence>
<organism evidence="9">
    <name type="scientific">Sesamum calycinum</name>
    <dbReference type="NCBI Taxonomy" id="2727403"/>
    <lineage>
        <taxon>Eukaryota</taxon>
        <taxon>Viridiplantae</taxon>
        <taxon>Streptophyta</taxon>
        <taxon>Embryophyta</taxon>
        <taxon>Tracheophyta</taxon>
        <taxon>Spermatophyta</taxon>
        <taxon>Magnoliopsida</taxon>
        <taxon>eudicotyledons</taxon>
        <taxon>Gunneridae</taxon>
        <taxon>Pentapetalae</taxon>
        <taxon>asterids</taxon>
        <taxon>lamiids</taxon>
        <taxon>Lamiales</taxon>
        <taxon>Pedaliaceae</taxon>
        <taxon>Sesamum</taxon>
    </lineage>
</organism>
<evidence type="ECO:0000256" key="1">
    <source>
        <dbReference type="ARBA" id="ARBA00004141"/>
    </source>
</evidence>
<gene>
    <name evidence="9" type="ORF">Scaly_2645100</name>
</gene>
<dbReference type="InterPro" id="IPR013057">
    <property type="entry name" value="AA_transpt_TM"/>
</dbReference>
<reference evidence="9" key="1">
    <citation type="submission" date="2020-06" db="EMBL/GenBank/DDBJ databases">
        <authorList>
            <person name="Li T."/>
            <person name="Hu X."/>
            <person name="Zhang T."/>
            <person name="Song X."/>
            <person name="Zhang H."/>
            <person name="Dai N."/>
            <person name="Sheng W."/>
            <person name="Hou X."/>
            <person name="Wei L."/>
        </authorList>
    </citation>
    <scope>NUCLEOTIDE SEQUENCE</scope>
    <source>
        <strain evidence="9">KEN8</strain>
        <tissue evidence="9">Leaf</tissue>
    </source>
</reference>
<dbReference type="EMBL" id="JACGWM010001591">
    <property type="protein sequence ID" value="KAL0291244.1"/>
    <property type="molecule type" value="Genomic_DNA"/>
</dbReference>
<dbReference type="AlphaFoldDB" id="A0AAW2JAD7"/>
<feature type="transmembrane region" description="Helical" evidence="7">
    <location>
        <begin position="267"/>
        <end position="286"/>
    </location>
</feature>
<feature type="transmembrane region" description="Helical" evidence="7">
    <location>
        <begin position="188"/>
        <end position="208"/>
    </location>
</feature>
<feature type="transmembrane region" description="Helical" evidence="7">
    <location>
        <begin position="228"/>
        <end position="246"/>
    </location>
</feature>
<evidence type="ECO:0000259" key="8">
    <source>
        <dbReference type="Pfam" id="PF01490"/>
    </source>
</evidence>
<feature type="transmembrane region" description="Helical" evidence="7">
    <location>
        <begin position="154"/>
        <end position="176"/>
    </location>
</feature>
<dbReference type="Pfam" id="PF01490">
    <property type="entry name" value="Aa_trans"/>
    <property type="match status" value="1"/>
</dbReference>
<dbReference type="PANTHER" id="PTHR22950:SF686">
    <property type="entry name" value="AMINO ACID TRANSPORTER AVT6A-LIKE"/>
    <property type="match status" value="1"/>
</dbReference>
<keyword evidence="2 7" id="KW-0812">Transmembrane</keyword>
<keyword evidence="3" id="KW-0029">Amino-acid transport</keyword>
<reference evidence="9" key="2">
    <citation type="journal article" date="2024" name="Plant">
        <title>Genomic evolution and insights into agronomic trait innovations of Sesamum species.</title>
        <authorList>
            <person name="Miao H."/>
            <person name="Wang L."/>
            <person name="Qu L."/>
            <person name="Liu H."/>
            <person name="Sun Y."/>
            <person name="Le M."/>
            <person name="Wang Q."/>
            <person name="Wei S."/>
            <person name="Zheng Y."/>
            <person name="Lin W."/>
            <person name="Duan Y."/>
            <person name="Cao H."/>
            <person name="Xiong S."/>
            <person name="Wang X."/>
            <person name="Wei L."/>
            <person name="Li C."/>
            <person name="Ma Q."/>
            <person name="Ju M."/>
            <person name="Zhao R."/>
            <person name="Li G."/>
            <person name="Mu C."/>
            <person name="Tian Q."/>
            <person name="Mei H."/>
            <person name="Zhang T."/>
            <person name="Gao T."/>
            <person name="Zhang H."/>
        </authorList>
    </citation>
    <scope>NUCLEOTIDE SEQUENCE</scope>
    <source>
        <strain evidence="9">KEN8</strain>
    </source>
</reference>
<feature type="transmembrane region" description="Helical" evidence="7">
    <location>
        <begin position="332"/>
        <end position="354"/>
    </location>
</feature>
<feature type="region of interest" description="Disordered" evidence="6">
    <location>
        <begin position="1"/>
        <end position="24"/>
    </location>
</feature>
<comment type="caution">
    <text evidence="9">The sequence shown here is derived from an EMBL/GenBank/DDBJ whole genome shotgun (WGS) entry which is preliminary data.</text>
</comment>